<name>A0AA39CUM7_9EURO</name>
<evidence type="ECO:0000256" key="2">
    <source>
        <dbReference type="ARBA" id="ARBA00023015"/>
    </source>
</evidence>
<keyword evidence="8" id="KW-1185">Reference proteome</keyword>
<dbReference type="GO" id="GO:0005634">
    <property type="term" value="C:nucleus"/>
    <property type="evidence" value="ECO:0007669"/>
    <property type="project" value="UniProtKB-SubCell"/>
</dbReference>
<keyword evidence="5" id="KW-0539">Nucleus</keyword>
<comment type="subcellular location">
    <subcellularLocation>
        <location evidence="1">Nucleus</location>
    </subcellularLocation>
</comment>
<feature type="region of interest" description="Disordered" evidence="6">
    <location>
        <begin position="19"/>
        <end position="56"/>
    </location>
</feature>
<keyword evidence="4" id="KW-0804">Transcription</keyword>
<proteinExistence type="predicted"/>
<reference evidence="7" key="1">
    <citation type="submission" date="2022-10" db="EMBL/GenBank/DDBJ databases">
        <title>Culturing micro-colonial fungi from biological soil crusts in the Mojave desert and describing Neophaeococcomyces mojavensis, and introducing the new genera and species Taxawa tesnikishii.</title>
        <authorList>
            <person name="Kurbessoian T."/>
            <person name="Stajich J.E."/>
        </authorList>
    </citation>
    <scope>NUCLEOTIDE SEQUENCE</scope>
    <source>
        <strain evidence="7">TK_35</strain>
    </source>
</reference>
<dbReference type="GO" id="GO:0000981">
    <property type="term" value="F:DNA-binding transcription factor activity, RNA polymerase II-specific"/>
    <property type="evidence" value="ECO:0007669"/>
    <property type="project" value="TreeGrafter"/>
</dbReference>
<evidence type="ECO:0000313" key="8">
    <source>
        <dbReference type="Proteomes" id="UP001172681"/>
    </source>
</evidence>
<evidence type="ECO:0000256" key="5">
    <source>
        <dbReference type="ARBA" id="ARBA00023242"/>
    </source>
</evidence>
<keyword evidence="2" id="KW-0805">Transcription regulation</keyword>
<evidence type="ECO:0000256" key="1">
    <source>
        <dbReference type="ARBA" id="ARBA00004123"/>
    </source>
</evidence>
<evidence type="ECO:0000256" key="4">
    <source>
        <dbReference type="ARBA" id="ARBA00023163"/>
    </source>
</evidence>
<dbReference type="EMBL" id="JAPDRN010000079">
    <property type="protein sequence ID" value="KAJ9626835.1"/>
    <property type="molecule type" value="Genomic_DNA"/>
</dbReference>
<sequence length="179" mass="20201">MALRVAELEEKINKLTNLLSADQLHHEEPNQPDATRNDQSLPTPPLSIGLDPRPLPPAGNVDQRCKPGIDEAAALQADIKSIFRTELPPVVEERLFSDFRTTFNQYFPYVVIPPQATTAAIRKEKPFLFRTCVSAACHTDPVIQKQVAEELLRYIGERMLIRSEKSLDILQGLLVFISW</sequence>
<dbReference type="AlphaFoldDB" id="A0AA39CUM7"/>
<feature type="compositionally biased region" description="Polar residues" evidence="6">
    <location>
        <begin position="32"/>
        <end position="41"/>
    </location>
</feature>
<keyword evidence="3" id="KW-0238">DNA-binding</keyword>
<comment type="caution">
    <text evidence="7">The sequence shown here is derived from an EMBL/GenBank/DDBJ whole genome shotgun (WGS) entry which is preliminary data.</text>
</comment>
<dbReference type="Proteomes" id="UP001172681">
    <property type="component" value="Unassembled WGS sequence"/>
</dbReference>
<organism evidence="7 8">
    <name type="scientific">Knufia peltigerae</name>
    <dbReference type="NCBI Taxonomy" id="1002370"/>
    <lineage>
        <taxon>Eukaryota</taxon>
        <taxon>Fungi</taxon>
        <taxon>Dikarya</taxon>
        <taxon>Ascomycota</taxon>
        <taxon>Pezizomycotina</taxon>
        <taxon>Eurotiomycetes</taxon>
        <taxon>Chaetothyriomycetidae</taxon>
        <taxon>Chaetothyriales</taxon>
        <taxon>Trichomeriaceae</taxon>
        <taxon>Knufia</taxon>
    </lineage>
</organism>
<evidence type="ECO:0000313" key="7">
    <source>
        <dbReference type="EMBL" id="KAJ9626835.1"/>
    </source>
</evidence>
<protein>
    <submittedName>
        <fullName evidence="7">Uncharacterized protein</fullName>
    </submittedName>
</protein>
<dbReference type="InterPro" id="IPR051089">
    <property type="entry name" value="prtT"/>
</dbReference>
<evidence type="ECO:0000256" key="6">
    <source>
        <dbReference type="SAM" id="MobiDB-lite"/>
    </source>
</evidence>
<evidence type="ECO:0000256" key="3">
    <source>
        <dbReference type="ARBA" id="ARBA00023125"/>
    </source>
</evidence>
<dbReference type="PANTHER" id="PTHR31845">
    <property type="entry name" value="FINGER DOMAIN PROTEIN, PUTATIVE-RELATED"/>
    <property type="match status" value="1"/>
</dbReference>
<gene>
    <name evidence="7" type="ORF">H2204_009851</name>
</gene>
<dbReference type="GO" id="GO:0000976">
    <property type="term" value="F:transcription cis-regulatory region binding"/>
    <property type="evidence" value="ECO:0007669"/>
    <property type="project" value="TreeGrafter"/>
</dbReference>
<accession>A0AA39CUM7</accession>
<dbReference type="PANTHER" id="PTHR31845:SF10">
    <property type="entry name" value="ZN(II)2CYS6 TRANSCRIPTION FACTOR (EUROFUNG)"/>
    <property type="match status" value="1"/>
</dbReference>